<comment type="caution">
    <text evidence="3">The sequence shown here is derived from an EMBL/GenBank/DDBJ whole genome shotgun (WGS) entry which is preliminary data.</text>
</comment>
<dbReference type="AlphaFoldDB" id="K6W6E1"/>
<feature type="transmembrane region" description="Helical" evidence="2">
    <location>
        <begin position="57"/>
        <end position="78"/>
    </location>
</feature>
<proteinExistence type="predicted"/>
<feature type="transmembrane region" description="Helical" evidence="2">
    <location>
        <begin position="157"/>
        <end position="181"/>
    </location>
</feature>
<evidence type="ECO:0008006" key="5">
    <source>
        <dbReference type="Google" id="ProtNLM"/>
    </source>
</evidence>
<feature type="transmembrane region" description="Helical" evidence="2">
    <location>
        <begin position="84"/>
        <end position="106"/>
    </location>
</feature>
<reference evidence="3 4" key="1">
    <citation type="submission" date="2012-08" db="EMBL/GenBank/DDBJ databases">
        <title>Whole genome shotgun sequence of Austwickia chelonae NBRC 105200.</title>
        <authorList>
            <person name="Yoshida I."/>
            <person name="Hosoyama A."/>
            <person name="Tsuchikane K."/>
            <person name="Katsumata H."/>
            <person name="Ando Y."/>
            <person name="Ohji S."/>
            <person name="Hamada M."/>
            <person name="Tamura T."/>
            <person name="Yamazoe A."/>
            <person name="Yamazaki S."/>
            <person name="Fujita N."/>
        </authorList>
    </citation>
    <scope>NUCLEOTIDE SEQUENCE [LARGE SCALE GENOMIC DNA]</scope>
    <source>
        <strain evidence="3 4">NBRC 105200</strain>
    </source>
</reference>
<dbReference type="STRING" id="100225.SAMN05421595_1234"/>
<feature type="region of interest" description="Disordered" evidence="1">
    <location>
        <begin position="1"/>
        <end position="29"/>
    </location>
</feature>
<keyword evidence="2" id="KW-1133">Transmembrane helix</keyword>
<feature type="transmembrane region" description="Helical" evidence="2">
    <location>
        <begin position="293"/>
        <end position="314"/>
    </location>
</feature>
<keyword evidence="4" id="KW-1185">Reference proteome</keyword>
<sequence>MSPTSEDRSHPEMTVRFDAVPPPRPRAGHRVRTRRPLLRWRAEAARAMSARPALRRWLWFGALCSLFLVGSLVFVAGLDMQVGMAGSLIGLVAALVPLAIVVPAVLWLDRFEAEPTRYLVTAFLWGACVATAGALVLNTSSMVFLTHVAELDGVHEIAAVMVAPVVEEVLKGLGVLLIMLLRRDEFDGIVDGIVYAAICAAGFAFAENILYFGRGFDSSGATGLVVVLLSRGVFGPFAHPMFTVCTGIGLGIAAGYPPGKGSRFRAPLWGLAAAVVLHSAWNLTALLGAAVSLTVYVLLQVPIFLVISGFAAWARRREGRIIAEELSGFISAGLFQPPEVTMLSSLPARRRAREWARNRGGAAAVADMQHFQDDATELAFLRHRVRHGTASANSQRQERALLQEISRLRERLYF</sequence>
<evidence type="ECO:0000256" key="2">
    <source>
        <dbReference type="SAM" id="Phobius"/>
    </source>
</evidence>
<feature type="transmembrane region" description="Helical" evidence="2">
    <location>
        <begin position="193"/>
        <end position="213"/>
    </location>
</feature>
<feature type="compositionally biased region" description="Basic and acidic residues" evidence="1">
    <location>
        <begin position="1"/>
        <end position="15"/>
    </location>
</feature>
<protein>
    <recommendedName>
        <fullName evidence="5">PrsW family intramembrane metalloprotease</fullName>
    </recommendedName>
</protein>
<feature type="transmembrane region" description="Helical" evidence="2">
    <location>
        <begin position="233"/>
        <end position="256"/>
    </location>
</feature>
<organism evidence="3 4">
    <name type="scientific">Austwickia chelonae NBRC 105200</name>
    <dbReference type="NCBI Taxonomy" id="1184607"/>
    <lineage>
        <taxon>Bacteria</taxon>
        <taxon>Bacillati</taxon>
        <taxon>Actinomycetota</taxon>
        <taxon>Actinomycetes</taxon>
        <taxon>Micrococcales</taxon>
        <taxon>Dermatophilaceae</taxon>
        <taxon>Austwickia</taxon>
    </lineage>
</organism>
<dbReference type="EMBL" id="BAGZ01000005">
    <property type="protein sequence ID" value="GAB77402.1"/>
    <property type="molecule type" value="Genomic_DNA"/>
</dbReference>
<keyword evidence="2" id="KW-0472">Membrane</keyword>
<dbReference type="Proteomes" id="UP000008495">
    <property type="component" value="Unassembled WGS sequence"/>
</dbReference>
<dbReference type="PANTHER" id="PTHR36844">
    <property type="entry name" value="PROTEASE PRSW"/>
    <property type="match status" value="1"/>
</dbReference>
<feature type="transmembrane region" description="Helical" evidence="2">
    <location>
        <begin position="118"/>
        <end position="137"/>
    </location>
</feature>
<dbReference type="eggNOG" id="COG2339">
    <property type="taxonomic scope" value="Bacteria"/>
</dbReference>
<evidence type="ECO:0000313" key="4">
    <source>
        <dbReference type="Proteomes" id="UP000008495"/>
    </source>
</evidence>
<accession>K6W6E1</accession>
<dbReference type="PANTHER" id="PTHR36844:SF1">
    <property type="entry name" value="PROTEASE PRSW"/>
    <property type="match status" value="1"/>
</dbReference>
<gene>
    <name evidence="3" type="ORF">AUCHE_05_03130</name>
</gene>
<dbReference type="Pfam" id="PF13367">
    <property type="entry name" value="PrsW-protease"/>
    <property type="match status" value="1"/>
</dbReference>
<dbReference type="InterPro" id="IPR026898">
    <property type="entry name" value="PrsW"/>
</dbReference>
<feature type="transmembrane region" description="Helical" evidence="2">
    <location>
        <begin position="268"/>
        <end position="287"/>
    </location>
</feature>
<dbReference type="GO" id="GO:0008233">
    <property type="term" value="F:peptidase activity"/>
    <property type="evidence" value="ECO:0007669"/>
    <property type="project" value="InterPro"/>
</dbReference>
<evidence type="ECO:0000313" key="3">
    <source>
        <dbReference type="EMBL" id="GAB77402.1"/>
    </source>
</evidence>
<name>K6W6E1_9MICO</name>
<keyword evidence="2" id="KW-0812">Transmembrane</keyword>
<dbReference type="RefSeq" id="WP_006502154.1">
    <property type="nucleotide sequence ID" value="NZ_BAGZ01000005.1"/>
</dbReference>
<evidence type="ECO:0000256" key="1">
    <source>
        <dbReference type="SAM" id="MobiDB-lite"/>
    </source>
</evidence>